<sequence length="70" mass="8365">MDYMNRIFHPFLDKFIIMFIDDILGYSYNHDEHLKAVLGILKENKMYAKLSICEFWLEKITYDLDSIGAI</sequence>
<dbReference type="PANTHER" id="PTHR24559">
    <property type="entry name" value="TRANSPOSON TY3-I GAG-POL POLYPROTEIN"/>
    <property type="match status" value="1"/>
</dbReference>
<evidence type="ECO:0000313" key="2">
    <source>
        <dbReference type="Proteomes" id="UP000257109"/>
    </source>
</evidence>
<organism evidence="1 2">
    <name type="scientific">Mucuna pruriens</name>
    <name type="common">Velvet bean</name>
    <name type="synonym">Dolichos pruriens</name>
    <dbReference type="NCBI Taxonomy" id="157652"/>
    <lineage>
        <taxon>Eukaryota</taxon>
        <taxon>Viridiplantae</taxon>
        <taxon>Streptophyta</taxon>
        <taxon>Embryophyta</taxon>
        <taxon>Tracheophyta</taxon>
        <taxon>Spermatophyta</taxon>
        <taxon>Magnoliopsida</taxon>
        <taxon>eudicotyledons</taxon>
        <taxon>Gunneridae</taxon>
        <taxon>Pentapetalae</taxon>
        <taxon>rosids</taxon>
        <taxon>fabids</taxon>
        <taxon>Fabales</taxon>
        <taxon>Fabaceae</taxon>
        <taxon>Papilionoideae</taxon>
        <taxon>50 kb inversion clade</taxon>
        <taxon>NPAAA clade</taxon>
        <taxon>indigoferoid/millettioid clade</taxon>
        <taxon>Phaseoleae</taxon>
        <taxon>Mucuna</taxon>
    </lineage>
</organism>
<dbReference type="OrthoDB" id="1701144at2759"/>
<dbReference type="STRING" id="157652.A0A371FMH3"/>
<dbReference type="InterPro" id="IPR043128">
    <property type="entry name" value="Rev_trsase/Diguanyl_cyclase"/>
</dbReference>
<dbReference type="PANTHER" id="PTHR24559:SF447">
    <property type="entry name" value="RNA-DIRECTED DNA POLYMERASE HOMOLOG"/>
    <property type="match status" value="1"/>
</dbReference>
<gene>
    <name evidence="1" type="ORF">CR513_40033</name>
</gene>
<dbReference type="AlphaFoldDB" id="A0A371FMH3"/>
<proteinExistence type="predicted"/>
<dbReference type="EMBL" id="QJKJ01008516">
    <property type="protein sequence ID" value="RDX79536.1"/>
    <property type="molecule type" value="Genomic_DNA"/>
</dbReference>
<dbReference type="Gene3D" id="3.30.70.270">
    <property type="match status" value="1"/>
</dbReference>
<feature type="non-terminal residue" evidence="1">
    <location>
        <position position="1"/>
    </location>
</feature>
<protein>
    <recommendedName>
        <fullName evidence="3">Reverse transcriptase domain-containing protein</fullName>
    </recommendedName>
</protein>
<name>A0A371FMH3_MUCPR</name>
<accession>A0A371FMH3</accession>
<reference evidence="1" key="1">
    <citation type="submission" date="2018-05" db="EMBL/GenBank/DDBJ databases">
        <title>Draft genome of Mucuna pruriens seed.</title>
        <authorList>
            <person name="Nnadi N.E."/>
            <person name="Vos R."/>
            <person name="Hasami M.H."/>
            <person name="Devisetty U.K."/>
            <person name="Aguiy J.C."/>
        </authorList>
    </citation>
    <scope>NUCLEOTIDE SEQUENCE [LARGE SCALE GENOMIC DNA]</scope>
    <source>
        <strain evidence="1">JCA_2017</strain>
    </source>
</reference>
<evidence type="ECO:0008006" key="3">
    <source>
        <dbReference type="Google" id="ProtNLM"/>
    </source>
</evidence>
<comment type="caution">
    <text evidence="1">The sequence shown here is derived from an EMBL/GenBank/DDBJ whole genome shotgun (WGS) entry which is preliminary data.</text>
</comment>
<evidence type="ECO:0000313" key="1">
    <source>
        <dbReference type="EMBL" id="RDX79536.1"/>
    </source>
</evidence>
<keyword evidence="2" id="KW-1185">Reference proteome</keyword>
<dbReference type="InterPro" id="IPR053134">
    <property type="entry name" value="RNA-dir_DNA_polymerase"/>
</dbReference>
<dbReference type="Proteomes" id="UP000257109">
    <property type="component" value="Unassembled WGS sequence"/>
</dbReference>
<dbReference type="SUPFAM" id="SSF56672">
    <property type="entry name" value="DNA/RNA polymerases"/>
    <property type="match status" value="1"/>
</dbReference>
<dbReference type="InterPro" id="IPR043502">
    <property type="entry name" value="DNA/RNA_pol_sf"/>
</dbReference>